<sequence>MSLISEYDELVTGKTISVELENSSSSDKKTINVHVGIYRPSWPYGGFYKQYRRYPHCTEYILFRIFIKIEDNVWSDDLFPTGGVKHDPKKTAAENWVSQEEVLNQARDRMNEIAQSIRQEISRLYIDGTPLVKWLQERPE</sequence>
<dbReference type="EMBL" id="CP011213">
    <property type="protein sequence ID" value="AKM82255.1"/>
    <property type="molecule type" value="Genomic_DNA"/>
</dbReference>
<accession>A0A0G4B3Y4</accession>
<gene>
    <name evidence="1" type="ORF">UT28_C0001G0450</name>
</gene>
<organism evidence="1 2">
    <name type="scientific">Berkelbacteria bacterium GW2011_GWE1_39_12</name>
    <dbReference type="NCBI Taxonomy" id="1618337"/>
    <lineage>
        <taxon>Bacteria</taxon>
        <taxon>Candidatus Berkelbacteria</taxon>
    </lineage>
</organism>
<protein>
    <submittedName>
        <fullName evidence="1">Uncharacterized protein</fullName>
    </submittedName>
</protein>
<name>A0A0G4B3Y4_9BACT</name>
<evidence type="ECO:0000313" key="1">
    <source>
        <dbReference type="EMBL" id="AKM82255.1"/>
    </source>
</evidence>
<dbReference type="STRING" id="1618337.UT28_C0001G0450"/>
<dbReference type="Proteomes" id="UP000035648">
    <property type="component" value="Chromosome"/>
</dbReference>
<dbReference type="AlphaFoldDB" id="A0A0G4B3Y4"/>
<evidence type="ECO:0000313" key="2">
    <source>
        <dbReference type="Proteomes" id="UP000035648"/>
    </source>
</evidence>
<proteinExistence type="predicted"/>
<dbReference type="KEGG" id="bbgw:UT28_C0001G0450"/>
<reference evidence="1 2" key="1">
    <citation type="journal article" date="2015" name="Nature">
        <title>rRNA introns, odd ribosomes, and small enigmatic genomes across a large radiation of phyla.</title>
        <authorList>
            <person name="Brown C.T."/>
            <person name="Hug L.A."/>
            <person name="Thomas B.C."/>
            <person name="Sharon I."/>
            <person name="Castelle C.J."/>
            <person name="Singh A."/>
            <person name="Wilkins M.J."/>
            <person name="Williams K.H."/>
            <person name="Banfield J.F."/>
        </authorList>
    </citation>
    <scope>NUCLEOTIDE SEQUENCE [LARGE SCALE GENOMIC DNA]</scope>
</reference>